<gene>
    <name evidence="3" type="ORF">SELMODRAFT_413512</name>
</gene>
<keyword evidence="4" id="KW-1185">Reference proteome</keyword>
<dbReference type="OMA" id="SCSRHIR"/>
<dbReference type="PANTHER" id="PTHR12785:SF6">
    <property type="entry name" value="SPLICING FACTOR 3B SUBUNIT 2"/>
    <property type="match status" value="1"/>
</dbReference>
<feature type="compositionally biased region" description="Basic and acidic residues" evidence="1">
    <location>
        <begin position="270"/>
        <end position="279"/>
    </location>
</feature>
<dbReference type="EMBL" id="GL377586">
    <property type="protein sequence ID" value="EFJ25450.1"/>
    <property type="molecule type" value="Genomic_DNA"/>
</dbReference>
<dbReference type="GO" id="GO:0071011">
    <property type="term" value="C:precatalytic spliceosome"/>
    <property type="evidence" value="ECO:0000318"/>
    <property type="project" value="GO_Central"/>
</dbReference>
<dbReference type="GO" id="GO:0071013">
    <property type="term" value="C:catalytic step 2 spliceosome"/>
    <property type="evidence" value="ECO:0000318"/>
    <property type="project" value="GO_Central"/>
</dbReference>
<dbReference type="InterPro" id="IPR006568">
    <property type="entry name" value="PSP_pro-rich"/>
</dbReference>
<dbReference type="eggNOG" id="KOG2330">
    <property type="taxonomic scope" value="Eukaryota"/>
</dbReference>
<dbReference type="Pfam" id="PF04037">
    <property type="entry name" value="DUF382"/>
    <property type="match status" value="2"/>
</dbReference>
<dbReference type="SMART" id="SM00581">
    <property type="entry name" value="PSP"/>
    <property type="match status" value="1"/>
</dbReference>
<feature type="domain" description="PSP proline-rich" evidence="2">
    <location>
        <begin position="148"/>
        <end position="201"/>
    </location>
</feature>
<dbReference type="KEGG" id="smo:SELMODRAFT_413512"/>
<dbReference type="STRING" id="88036.D8RQI0"/>
<feature type="region of interest" description="Disordered" evidence="1">
    <location>
        <begin position="253"/>
        <end position="279"/>
    </location>
</feature>
<dbReference type="Proteomes" id="UP000001514">
    <property type="component" value="Unassembled WGS sequence"/>
</dbReference>
<organism evidence="4">
    <name type="scientific">Selaginella moellendorffii</name>
    <name type="common">Spikemoss</name>
    <dbReference type="NCBI Taxonomy" id="88036"/>
    <lineage>
        <taxon>Eukaryota</taxon>
        <taxon>Viridiplantae</taxon>
        <taxon>Streptophyta</taxon>
        <taxon>Embryophyta</taxon>
        <taxon>Tracheophyta</taxon>
        <taxon>Lycopodiopsida</taxon>
        <taxon>Selaginellales</taxon>
        <taxon>Selaginellaceae</taxon>
        <taxon>Selaginella</taxon>
    </lineage>
</organism>
<dbReference type="GO" id="GO:0000398">
    <property type="term" value="P:mRNA splicing, via spliceosome"/>
    <property type="evidence" value="ECO:0000318"/>
    <property type="project" value="GO_Central"/>
</dbReference>
<dbReference type="GO" id="GO:0005686">
    <property type="term" value="C:U2 snRNP"/>
    <property type="evidence" value="ECO:0000318"/>
    <property type="project" value="GO_Central"/>
</dbReference>
<name>D8RQI0_SELML</name>
<reference evidence="3 4" key="1">
    <citation type="journal article" date="2011" name="Science">
        <title>The Selaginella genome identifies genetic changes associated with the evolution of vascular plants.</title>
        <authorList>
            <person name="Banks J.A."/>
            <person name="Nishiyama T."/>
            <person name="Hasebe M."/>
            <person name="Bowman J.L."/>
            <person name="Gribskov M."/>
            <person name="dePamphilis C."/>
            <person name="Albert V.A."/>
            <person name="Aono N."/>
            <person name="Aoyama T."/>
            <person name="Ambrose B.A."/>
            <person name="Ashton N.W."/>
            <person name="Axtell M.J."/>
            <person name="Barker E."/>
            <person name="Barker M.S."/>
            <person name="Bennetzen J.L."/>
            <person name="Bonawitz N.D."/>
            <person name="Chapple C."/>
            <person name="Cheng C."/>
            <person name="Correa L.G."/>
            <person name="Dacre M."/>
            <person name="DeBarry J."/>
            <person name="Dreyer I."/>
            <person name="Elias M."/>
            <person name="Engstrom E.M."/>
            <person name="Estelle M."/>
            <person name="Feng L."/>
            <person name="Finet C."/>
            <person name="Floyd S.K."/>
            <person name="Frommer W.B."/>
            <person name="Fujita T."/>
            <person name="Gramzow L."/>
            <person name="Gutensohn M."/>
            <person name="Harholt J."/>
            <person name="Hattori M."/>
            <person name="Heyl A."/>
            <person name="Hirai T."/>
            <person name="Hiwatashi Y."/>
            <person name="Ishikawa M."/>
            <person name="Iwata M."/>
            <person name="Karol K.G."/>
            <person name="Koehler B."/>
            <person name="Kolukisaoglu U."/>
            <person name="Kubo M."/>
            <person name="Kurata T."/>
            <person name="Lalonde S."/>
            <person name="Li K."/>
            <person name="Li Y."/>
            <person name="Litt A."/>
            <person name="Lyons E."/>
            <person name="Manning G."/>
            <person name="Maruyama T."/>
            <person name="Michael T.P."/>
            <person name="Mikami K."/>
            <person name="Miyazaki S."/>
            <person name="Morinaga S."/>
            <person name="Murata T."/>
            <person name="Mueller-Roeber B."/>
            <person name="Nelson D.R."/>
            <person name="Obara M."/>
            <person name="Oguri Y."/>
            <person name="Olmstead R.G."/>
            <person name="Onodera N."/>
            <person name="Petersen B.L."/>
            <person name="Pils B."/>
            <person name="Prigge M."/>
            <person name="Rensing S.A."/>
            <person name="Riano-Pachon D.M."/>
            <person name="Roberts A.W."/>
            <person name="Sato Y."/>
            <person name="Scheller H.V."/>
            <person name="Schulz B."/>
            <person name="Schulz C."/>
            <person name="Shakirov E.V."/>
            <person name="Shibagaki N."/>
            <person name="Shinohara N."/>
            <person name="Shippen D.E."/>
            <person name="Soerensen I."/>
            <person name="Sotooka R."/>
            <person name="Sugimoto N."/>
            <person name="Sugita M."/>
            <person name="Sumikawa N."/>
            <person name="Tanurdzic M."/>
            <person name="Theissen G."/>
            <person name="Ulvskov P."/>
            <person name="Wakazuki S."/>
            <person name="Weng J.K."/>
            <person name="Willats W.W."/>
            <person name="Wipf D."/>
            <person name="Wolf P.G."/>
            <person name="Yang L."/>
            <person name="Zimmer A.D."/>
            <person name="Zhu Q."/>
            <person name="Mitros T."/>
            <person name="Hellsten U."/>
            <person name="Loque D."/>
            <person name="Otillar R."/>
            <person name="Salamov A."/>
            <person name="Schmutz J."/>
            <person name="Shapiro H."/>
            <person name="Lindquist E."/>
            <person name="Lucas S."/>
            <person name="Rokhsar D."/>
            <person name="Grigoriev I.V."/>
        </authorList>
    </citation>
    <scope>NUCLEOTIDE SEQUENCE [LARGE SCALE GENOMIC DNA]</scope>
</reference>
<dbReference type="Pfam" id="PF04046">
    <property type="entry name" value="PSP"/>
    <property type="match status" value="1"/>
</dbReference>
<dbReference type="GO" id="GO:0005684">
    <property type="term" value="C:U2-type spliceosomal complex"/>
    <property type="evidence" value="ECO:0000318"/>
    <property type="project" value="GO_Central"/>
</dbReference>
<evidence type="ECO:0000259" key="2">
    <source>
        <dbReference type="SMART" id="SM00581"/>
    </source>
</evidence>
<feature type="compositionally biased region" description="Acidic residues" evidence="1">
    <location>
        <begin position="253"/>
        <end position="269"/>
    </location>
</feature>
<evidence type="ECO:0000256" key="1">
    <source>
        <dbReference type="SAM" id="MobiDB-lite"/>
    </source>
</evidence>
<dbReference type="HOGENOM" id="CLU_964424_0_0_1"/>
<evidence type="ECO:0000313" key="3">
    <source>
        <dbReference type="EMBL" id="EFJ25450.1"/>
    </source>
</evidence>
<dbReference type="InParanoid" id="D8RQI0"/>
<dbReference type="InterPro" id="IPR052584">
    <property type="entry name" value="U2_snRNP_Complex_Component"/>
</dbReference>
<protein>
    <recommendedName>
        <fullName evidence="2">PSP proline-rich domain-containing protein</fullName>
    </recommendedName>
</protein>
<dbReference type="InterPro" id="IPR007180">
    <property type="entry name" value="DUF382"/>
</dbReference>
<evidence type="ECO:0000313" key="4">
    <source>
        <dbReference type="Proteomes" id="UP000001514"/>
    </source>
</evidence>
<accession>D8RQI0</accession>
<dbReference type="AlphaFoldDB" id="D8RQI0"/>
<dbReference type="Gramene" id="EFJ25450">
    <property type="protein sequence ID" value="EFJ25450"/>
    <property type="gene ID" value="SELMODRAFT_413512"/>
</dbReference>
<dbReference type="PANTHER" id="PTHR12785">
    <property type="entry name" value="SPLICING FACTOR 3B"/>
    <property type="match status" value="1"/>
</dbReference>
<dbReference type="FunCoup" id="D8RQI0">
    <property type="interactions" value="4772"/>
</dbReference>
<sequence length="308" mass="35609">MQMSSSEDEDDKPDVRVKEVVLSNKKKKMKRRMTVADLKDYCGKPDVVEVWDATAADPRLLVFLKAYRNTVPVPRHWCQKRKFLQAYIDKENTKKSKQVQRSRMQPKVGKMSIDYQILHDAFFKYQTKPKLTSLGDLYHEGKEFEIKLRNMRPGYLSRELRSALGMDDGAPPPWLFNMQRYGPPPSYPQLRIPGLNAPIPVGASFGYHPGGWGRAPVDEYGRPLYGDLFGAQRQELVHYEEEPVDRFNHWGELEDEDEEEEEGPEEEQREEVLEEKKESARAGILLGNTHTYALPSVEKPGVKKVSWQ</sequence>
<proteinExistence type="predicted"/>